<keyword evidence="7" id="KW-1185">Reference proteome</keyword>
<feature type="transmembrane region" description="Helical" evidence="5">
    <location>
        <begin position="44"/>
        <end position="64"/>
    </location>
</feature>
<gene>
    <name evidence="6" type="ORF">QTN47_22150</name>
</gene>
<evidence type="ECO:0000256" key="3">
    <source>
        <dbReference type="ARBA" id="ARBA00022989"/>
    </source>
</evidence>
<accession>A0ABV3ZNN0</accession>
<protein>
    <submittedName>
        <fullName evidence="6">DoxX family protein</fullName>
    </submittedName>
</protein>
<evidence type="ECO:0000313" key="7">
    <source>
        <dbReference type="Proteomes" id="UP001560573"/>
    </source>
</evidence>
<evidence type="ECO:0000256" key="2">
    <source>
        <dbReference type="ARBA" id="ARBA00022692"/>
    </source>
</evidence>
<keyword evidence="2 5" id="KW-0812">Transmembrane</keyword>
<dbReference type="PIRSF" id="PIRSF030066">
    <property type="entry name" value="UCP030066"/>
    <property type="match status" value="1"/>
</dbReference>
<comment type="caution">
    <text evidence="6">The sequence shown here is derived from an EMBL/GenBank/DDBJ whole genome shotgun (WGS) entry which is preliminary data.</text>
</comment>
<name>A0ABV3ZNN0_9BACT</name>
<evidence type="ECO:0000256" key="5">
    <source>
        <dbReference type="SAM" id="Phobius"/>
    </source>
</evidence>
<dbReference type="RefSeq" id="WP_369331643.1">
    <property type="nucleotide sequence ID" value="NZ_JAULBC010000008.1"/>
</dbReference>
<organism evidence="6 7">
    <name type="scientific">Danxiaibacter flavus</name>
    <dbReference type="NCBI Taxonomy" id="3049108"/>
    <lineage>
        <taxon>Bacteria</taxon>
        <taxon>Pseudomonadati</taxon>
        <taxon>Bacteroidota</taxon>
        <taxon>Chitinophagia</taxon>
        <taxon>Chitinophagales</taxon>
        <taxon>Chitinophagaceae</taxon>
        <taxon>Danxiaibacter</taxon>
    </lineage>
</organism>
<keyword evidence="4 5" id="KW-0472">Membrane</keyword>
<sequence>MSNKTTKIVYWSLTGLFAAAMFMDAIGGITRAEAGKVVMQHLGYPEYVLSIFGIAKIFGVIAILQTKYQTIKEWAYAGFTINFIGAAASRAYAGDGFALTIPPIIVLAFMLVVYFLGKKVEHTKAERSVQLSF</sequence>
<dbReference type="EMBL" id="JAULBC010000008">
    <property type="protein sequence ID" value="MEX6690228.1"/>
    <property type="molecule type" value="Genomic_DNA"/>
</dbReference>
<evidence type="ECO:0000313" key="6">
    <source>
        <dbReference type="EMBL" id="MEX6690228.1"/>
    </source>
</evidence>
<evidence type="ECO:0000256" key="4">
    <source>
        <dbReference type="ARBA" id="ARBA00023136"/>
    </source>
</evidence>
<comment type="subcellular location">
    <subcellularLocation>
        <location evidence="1">Membrane</location>
        <topology evidence="1">Multi-pass membrane protein</topology>
    </subcellularLocation>
</comment>
<dbReference type="Proteomes" id="UP001560573">
    <property type="component" value="Unassembled WGS sequence"/>
</dbReference>
<dbReference type="InterPro" id="IPR016944">
    <property type="entry name" value="UCP030066"/>
</dbReference>
<feature type="transmembrane region" description="Helical" evidence="5">
    <location>
        <begin position="99"/>
        <end position="117"/>
    </location>
</feature>
<dbReference type="Pfam" id="PF13564">
    <property type="entry name" value="DoxX_2"/>
    <property type="match status" value="1"/>
</dbReference>
<reference evidence="6 7" key="1">
    <citation type="submission" date="2023-07" db="EMBL/GenBank/DDBJ databases">
        <authorList>
            <person name="Lian W.-H."/>
        </authorList>
    </citation>
    <scope>NUCLEOTIDE SEQUENCE [LARGE SCALE GENOMIC DNA]</scope>
    <source>
        <strain evidence="6 7">SYSU DXS3180</strain>
    </source>
</reference>
<feature type="transmembrane region" description="Helical" evidence="5">
    <location>
        <begin position="76"/>
        <end position="93"/>
    </location>
</feature>
<proteinExistence type="predicted"/>
<evidence type="ECO:0000256" key="1">
    <source>
        <dbReference type="ARBA" id="ARBA00004141"/>
    </source>
</evidence>
<keyword evidence="3 5" id="KW-1133">Transmembrane helix</keyword>
<dbReference type="InterPro" id="IPR032808">
    <property type="entry name" value="DoxX"/>
</dbReference>